<evidence type="ECO:0000259" key="2">
    <source>
        <dbReference type="Pfam" id="PF06580"/>
    </source>
</evidence>
<dbReference type="PANTHER" id="PTHR34220">
    <property type="entry name" value="SENSOR HISTIDINE KINASE YPDA"/>
    <property type="match status" value="1"/>
</dbReference>
<dbReference type="AlphaFoldDB" id="A0A2T0UB73"/>
<evidence type="ECO:0000313" key="3">
    <source>
        <dbReference type="EMBL" id="PRY55186.1"/>
    </source>
</evidence>
<keyword evidence="1" id="KW-0472">Membrane</keyword>
<gene>
    <name evidence="3" type="ORF">B0I27_101154</name>
</gene>
<sequence>MKKAFGQKSNIVIYLLITVALLLMWSGYNLYQSDVQLTYLAAFLWIFTVVILLWYGNKWIFDFLNSKISWLNHPSKRFFLQLLISCVYSLLCINGSYYLFKIQTTLTSPDLSQFVVLNVYGLLFLIPVLLVNFSVYFMQQWKIAHAQSNKLQEENLRTQLNSLRMQLDPHFLFNNLNVLSSLIEKDPRTAQHFLDKFADVYRYVLEFNKEELVTVGEELAFVDAYVYLLKKRFEDQLRIDINVPAELTDSFFVPPLSIQLLIENALKHNKLSLEKPLHIAIFVENKTWLTVRNSYAPRAGTSVKRGKMGLENIRKRYAYLSALNLKIHQDDSFFVVSLPLLEIEE</sequence>
<protein>
    <submittedName>
        <fullName evidence="3">Histidine kinase</fullName>
    </submittedName>
</protein>
<feature type="transmembrane region" description="Helical" evidence="1">
    <location>
        <begin position="12"/>
        <end position="31"/>
    </location>
</feature>
<dbReference type="InterPro" id="IPR010559">
    <property type="entry name" value="Sig_transdc_His_kin_internal"/>
</dbReference>
<feature type="transmembrane region" description="Helical" evidence="1">
    <location>
        <begin position="78"/>
        <end position="99"/>
    </location>
</feature>
<dbReference type="PANTHER" id="PTHR34220:SF7">
    <property type="entry name" value="SENSOR HISTIDINE KINASE YPDA"/>
    <property type="match status" value="1"/>
</dbReference>
<dbReference type="RefSeq" id="WP_245925387.1">
    <property type="nucleotide sequence ID" value="NZ_PVTH01000001.1"/>
</dbReference>
<dbReference type="Proteomes" id="UP000238034">
    <property type="component" value="Unassembled WGS sequence"/>
</dbReference>
<evidence type="ECO:0000313" key="4">
    <source>
        <dbReference type="Proteomes" id="UP000238034"/>
    </source>
</evidence>
<keyword evidence="1" id="KW-1133">Transmembrane helix</keyword>
<dbReference type="GO" id="GO:0016020">
    <property type="term" value="C:membrane"/>
    <property type="evidence" value="ECO:0007669"/>
    <property type="project" value="InterPro"/>
</dbReference>
<keyword evidence="3" id="KW-0808">Transferase</keyword>
<dbReference type="EMBL" id="PVTH01000001">
    <property type="protein sequence ID" value="PRY55186.1"/>
    <property type="molecule type" value="Genomic_DNA"/>
</dbReference>
<keyword evidence="4" id="KW-1185">Reference proteome</keyword>
<reference evidence="3 4" key="1">
    <citation type="submission" date="2018-03" db="EMBL/GenBank/DDBJ databases">
        <title>Genomic Encyclopedia of Type Strains, Phase III (KMG-III): the genomes of soil and plant-associated and newly described type strains.</title>
        <authorList>
            <person name="Whitman W."/>
        </authorList>
    </citation>
    <scope>NUCLEOTIDE SEQUENCE [LARGE SCALE GENOMIC DNA]</scope>
    <source>
        <strain evidence="3 4">CGMCC 1.9313</strain>
    </source>
</reference>
<dbReference type="InterPro" id="IPR050640">
    <property type="entry name" value="Bact_2-comp_sensor_kinase"/>
</dbReference>
<feature type="domain" description="Signal transduction histidine kinase internal region" evidence="2">
    <location>
        <begin position="159"/>
        <end position="237"/>
    </location>
</feature>
<name>A0A2T0UB73_9SPHI</name>
<feature type="transmembrane region" description="Helical" evidence="1">
    <location>
        <begin position="119"/>
        <end position="138"/>
    </location>
</feature>
<proteinExistence type="predicted"/>
<accession>A0A2T0UB73</accession>
<dbReference type="Pfam" id="PF06580">
    <property type="entry name" value="His_kinase"/>
    <property type="match status" value="1"/>
</dbReference>
<feature type="transmembrane region" description="Helical" evidence="1">
    <location>
        <begin position="37"/>
        <end position="57"/>
    </location>
</feature>
<keyword evidence="3" id="KW-0418">Kinase</keyword>
<comment type="caution">
    <text evidence="3">The sequence shown here is derived from an EMBL/GenBank/DDBJ whole genome shotgun (WGS) entry which is preliminary data.</text>
</comment>
<dbReference type="GO" id="GO:0000155">
    <property type="term" value="F:phosphorelay sensor kinase activity"/>
    <property type="evidence" value="ECO:0007669"/>
    <property type="project" value="InterPro"/>
</dbReference>
<organism evidence="3 4">
    <name type="scientific">Arcticibacter pallidicorallinus</name>
    <dbReference type="NCBI Taxonomy" id="1259464"/>
    <lineage>
        <taxon>Bacteria</taxon>
        <taxon>Pseudomonadati</taxon>
        <taxon>Bacteroidota</taxon>
        <taxon>Sphingobacteriia</taxon>
        <taxon>Sphingobacteriales</taxon>
        <taxon>Sphingobacteriaceae</taxon>
        <taxon>Arcticibacter</taxon>
    </lineage>
</organism>
<evidence type="ECO:0000256" key="1">
    <source>
        <dbReference type="SAM" id="Phobius"/>
    </source>
</evidence>
<keyword evidence="1" id="KW-0812">Transmembrane</keyword>